<name>A0A016TLM9_9BILA</name>
<evidence type="ECO:0000313" key="2">
    <source>
        <dbReference type="Proteomes" id="UP000024635"/>
    </source>
</evidence>
<proteinExistence type="predicted"/>
<protein>
    <submittedName>
        <fullName evidence="1">Uncharacterized protein</fullName>
    </submittedName>
</protein>
<gene>
    <name evidence="1" type="primary">Acey_s0092.g2527</name>
    <name evidence="1" type="ORF">Y032_0092g2527</name>
</gene>
<accession>A0A016TLM9</accession>
<reference evidence="2" key="1">
    <citation type="journal article" date="2015" name="Nat. Genet.">
        <title>The genome and transcriptome of the zoonotic hookworm Ancylostoma ceylanicum identify infection-specific gene families.</title>
        <authorList>
            <person name="Schwarz E.M."/>
            <person name="Hu Y."/>
            <person name="Antoshechkin I."/>
            <person name="Miller M.M."/>
            <person name="Sternberg P.W."/>
            <person name="Aroian R.V."/>
        </authorList>
    </citation>
    <scope>NUCLEOTIDE SEQUENCE</scope>
    <source>
        <strain evidence="2">HY135</strain>
    </source>
</reference>
<comment type="caution">
    <text evidence="1">The sequence shown here is derived from an EMBL/GenBank/DDBJ whole genome shotgun (WGS) entry which is preliminary data.</text>
</comment>
<dbReference type="Proteomes" id="UP000024635">
    <property type="component" value="Unassembled WGS sequence"/>
</dbReference>
<sequence length="113" mass="13484">MVSMDASSDVVDEKELWIRYWSLEAPGTEEFTESEKDVQSVIDKRVWDHFEQTVEKRDDYYYVRLHWEELATPLPDNKAIAYRNLVSVWNSLQKDADLLEEYNGVFLPHTKQR</sequence>
<organism evidence="1 2">
    <name type="scientific">Ancylostoma ceylanicum</name>
    <dbReference type="NCBI Taxonomy" id="53326"/>
    <lineage>
        <taxon>Eukaryota</taxon>
        <taxon>Metazoa</taxon>
        <taxon>Ecdysozoa</taxon>
        <taxon>Nematoda</taxon>
        <taxon>Chromadorea</taxon>
        <taxon>Rhabditida</taxon>
        <taxon>Rhabditina</taxon>
        <taxon>Rhabditomorpha</taxon>
        <taxon>Strongyloidea</taxon>
        <taxon>Ancylostomatidae</taxon>
        <taxon>Ancylostomatinae</taxon>
        <taxon>Ancylostoma</taxon>
    </lineage>
</organism>
<dbReference type="OrthoDB" id="5862454at2759"/>
<evidence type="ECO:0000313" key="1">
    <source>
        <dbReference type="EMBL" id="EYC03625.1"/>
    </source>
</evidence>
<dbReference type="AlphaFoldDB" id="A0A016TLM9"/>
<dbReference type="EMBL" id="JARK01001428">
    <property type="protein sequence ID" value="EYC03625.1"/>
    <property type="molecule type" value="Genomic_DNA"/>
</dbReference>
<keyword evidence="2" id="KW-1185">Reference proteome</keyword>